<feature type="compositionally biased region" description="Basic and acidic residues" evidence="2">
    <location>
        <begin position="355"/>
        <end position="374"/>
    </location>
</feature>
<dbReference type="GeneID" id="111119621"/>
<feature type="region of interest" description="Disordered" evidence="2">
    <location>
        <begin position="321"/>
        <end position="477"/>
    </location>
</feature>
<feature type="compositionally biased region" description="Polar residues" evidence="2">
    <location>
        <begin position="339"/>
        <end position="354"/>
    </location>
</feature>
<feature type="region of interest" description="Disordered" evidence="2">
    <location>
        <begin position="491"/>
        <end position="538"/>
    </location>
</feature>
<gene>
    <name evidence="5" type="primary">LOC111119621</name>
</gene>
<dbReference type="Proteomes" id="UP000694844">
    <property type="component" value="Chromosome 2"/>
</dbReference>
<feature type="compositionally biased region" description="Acidic residues" evidence="2">
    <location>
        <begin position="529"/>
        <end position="538"/>
    </location>
</feature>
<reference evidence="5" key="1">
    <citation type="submission" date="2025-08" db="UniProtKB">
        <authorList>
            <consortium name="RefSeq"/>
        </authorList>
    </citation>
    <scope>IDENTIFICATION</scope>
    <source>
        <tissue evidence="5">Whole sample</tissue>
    </source>
</reference>
<evidence type="ECO:0000256" key="2">
    <source>
        <dbReference type="SAM" id="MobiDB-lite"/>
    </source>
</evidence>
<keyword evidence="1" id="KW-0597">Phosphoprotein</keyword>
<dbReference type="RefSeq" id="XP_022315691.1">
    <property type="nucleotide sequence ID" value="XM_022459983.1"/>
</dbReference>
<evidence type="ECO:0000256" key="1">
    <source>
        <dbReference type="ARBA" id="ARBA00022553"/>
    </source>
</evidence>
<proteinExistence type="predicted"/>
<dbReference type="OrthoDB" id="6069759at2759"/>
<dbReference type="Pfam" id="PF12736">
    <property type="entry name" value="CABIT"/>
    <property type="match status" value="1"/>
</dbReference>
<dbReference type="AlphaFoldDB" id="A0A8B8CMT6"/>
<sequence>MATLSSEDNIKWSDETFSIREVADNNLPTVVKVADGYYSENEAESFSNGDLIKLDFKKSYSKVRAQCVGGTPKEDVSGYVSPDRDILIPLGYKGKLKVECLKSTFNSVEELIEHFPHFVITGRPLTGKRGVYSQEEFRIDKGVKLQLDRVIPEAGLVCKIDGKEVLLVSGQLARFHLEEDEKRYTIREVIENFVLPQYIRFVDSDFEKIVTSDLTEAIDNISQFQGYLKLLGLVKQEVVVGHHKPSGIASTLAGTSNQRAIAILPLDSESVRNIEVYLPVYEEENDYEFFLARNFSTNVNLDVVDGGLYLEFNKSPKIHLLNTEDVEKPPPRPPPPPVSTNFDESLNPEIQNDVNKTEQPKNSRESPPHAERKPPNSQTKTNKRRKPPSIPGSTETAESPTSPDPAGRLQFSNTKETHHSPQIPRPIGQRPKPPTPVQTDESSDDETENPYDEIEEIQEVKSLRGHGETYSKKTGLDFAKLPKTFRYGLKMVHHELRKLKRTRSTDSTSIDDLHVLPSKKDLNPFGSSSDDDDDEPVEYDYPDLTKLASMPRPKPVSDVPRYQASMKMRPDKPVGKIQPMSRETNADKKFKDLTSAEVVSLFRMTTLPGLASACEKEGLDGSFLSSLNETQLKKVFKLSALQLIKVNKIINDGWRPNTK</sequence>
<feature type="domain" description="CABIT" evidence="3">
    <location>
        <begin position="27"/>
        <end position="241"/>
    </location>
</feature>
<name>A0A8B8CMT6_CRAVI</name>
<feature type="compositionally biased region" description="Basic and acidic residues" evidence="2">
    <location>
        <begin position="511"/>
        <end position="522"/>
    </location>
</feature>
<dbReference type="PANTHER" id="PTHR14454">
    <property type="entry name" value="GRB2-ASSOCIATED AND REGULATOR OF MAPK PROTEIN FAMILY MEMBER"/>
    <property type="match status" value="1"/>
</dbReference>
<organism evidence="4 5">
    <name type="scientific">Crassostrea virginica</name>
    <name type="common">Eastern oyster</name>
    <dbReference type="NCBI Taxonomy" id="6565"/>
    <lineage>
        <taxon>Eukaryota</taxon>
        <taxon>Metazoa</taxon>
        <taxon>Spiralia</taxon>
        <taxon>Lophotrochozoa</taxon>
        <taxon>Mollusca</taxon>
        <taxon>Bivalvia</taxon>
        <taxon>Autobranchia</taxon>
        <taxon>Pteriomorphia</taxon>
        <taxon>Ostreida</taxon>
        <taxon>Ostreoidea</taxon>
        <taxon>Ostreidae</taxon>
        <taxon>Crassostrea</taxon>
    </lineage>
</organism>
<evidence type="ECO:0000313" key="5">
    <source>
        <dbReference type="RefSeq" id="XP_022315691.1"/>
    </source>
</evidence>
<dbReference type="PANTHER" id="PTHR14454:SF11">
    <property type="entry name" value="SERRANO, ISOFORM F"/>
    <property type="match status" value="1"/>
</dbReference>
<keyword evidence="4" id="KW-1185">Reference proteome</keyword>
<dbReference type="InterPro" id="IPR052281">
    <property type="entry name" value="GAREM"/>
</dbReference>
<dbReference type="InterPro" id="IPR025946">
    <property type="entry name" value="CABIT_dom"/>
</dbReference>
<accession>A0A8B8CMT6</accession>
<protein>
    <submittedName>
        <fullName evidence="5">Uncharacterized protein LOC111119621 isoform X7</fullName>
    </submittedName>
</protein>
<feature type="compositionally biased region" description="Acidic residues" evidence="2">
    <location>
        <begin position="441"/>
        <end position="457"/>
    </location>
</feature>
<feature type="compositionally biased region" description="Basic and acidic residues" evidence="2">
    <location>
        <begin position="458"/>
        <end position="475"/>
    </location>
</feature>
<evidence type="ECO:0000259" key="3">
    <source>
        <dbReference type="Pfam" id="PF12736"/>
    </source>
</evidence>
<feature type="compositionally biased region" description="Polar residues" evidence="2">
    <location>
        <begin position="391"/>
        <end position="401"/>
    </location>
</feature>
<evidence type="ECO:0000313" key="4">
    <source>
        <dbReference type="Proteomes" id="UP000694844"/>
    </source>
</evidence>